<name>X7ZW66_MYCXE</name>
<accession>X7ZW66</accession>
<evidence type="ECO:0000313" key="1">
    <source>
        <dbReference type="EMBL" id="EUA23514.1"/>
    </source>
</evidence>
<dbReference type="EMBL" id="JAOB01000069">
    <property type="protein sequence ID" value="EUA23514.1"/>
    <property type="molecule type" value="Genomic_DNA"/>
</dbReference>
<organism evidence="1">
    <name type="scientific">Mycobacterium xenopi 4042</name>
    <dbReference type="NCBI Taxonomy" id="1299334"/>
    <lineage>
        <taxon>Bacteria</taxon>
        <taxon>Bacillati</taxon>
        <taxon>Actinomycetota</taxon>
        <taxon>Actinomycetes</taxon>
        <taxon>Mycobacteriales</taxon>
        <taxon>Mycobacteriaceae</taxon>
        <taxon>Mycobacterium</taxon>
    </lineage>
</organism>
<reference evidence="1" key="1">
    <citation type="submission" date="2014-01" db="EMBL/GenBank/DDBJ databases">
        <authorList>
            <person name="Brown-Elliot B."/>
            <person name="Wallace R."/>
            <person name="Lenaerts A."/>
            <person name="Ordway D."/>
            <person name="DeGroote M.A."/>
            <person name="Parker T."/>
            <person name="Sizemore C."/>
            <person name="Tallon L.J."/>
            <person name="Sadzewicz L.K."/>
            <person name="Sengamalay N."/>
            <person name="Fraser C.M."/>
            <person name="Hine E."/>
            <person name="Shefchek K.A."/>
            <person name="Das S.P."/>
            <person name="Tettelin H."/>
        </authorList>
    </citation>
    <scope>NUCLEOTIDE SEQUENCE [LARGE SCALE GENOMIC DNA]</scope>
    <source>
        <strain evidence="1">4042</strain>
    </source>
</reference>
<sequence length="66" mass="6947">MTEVVRLTLVSHAMTDAMVAGRFPADEPLNDAGRRHARTAAAGLGINRQTANSAGLSVARCRPRGC</sequence>
<comment type="caution">
    <text evidence="1">The sequence shown here is derived from an EMBL/GenBank/DDBJ whole genome shotgun (WGS) entry which is preliminary data.</text>
</comment>
<dbReference type="SUPFAM" id="SSF53254">
    <property type="entry name" value="Phosphoglycerate mutase-like"/>
    <property type="match status" value="1"/>
</dbReference>
<dbReference type="AlphaFoldDB" id="X7ZW66"/>
<protein>
    <submittedName>
        <fullName evidence="1">Putative phosphoglycerate mutase</fullName>
    </submittedName>
</protein>
<gene>
    <name evidence="1" type="ORF">I553_5750</name>
</gene>
<dbReference type="PATRIC" id="fig|1299334.3.peg.7690"/>
<dbReference type="InterPro" id="IPR029033">
    <property type="entry name" value="His_PPase_superfam"/>
</dbReference>
<proteinExistence type="predicted"/>